<feature type="coiled-coil region" evidence="1">
    <location>
        <begin position="83"/>
        <end position="110"/>
    </location>
</feature>
<dbReference type="AlphaFoldDB" id="A0AAQ3LCX1"/>
<proteinExistence type="predicted"/>
<dbReference type="KEGG" id="puo:RZN69_03520"/>
<evidence type="ECO:0000313" key="2">
    <source>
        <dbReference type="EMBL" id="WOO42144.1"/>
    </source>
</evidence>
<protein>
    <submittedName>
        <fullName evidence="2">Uncharacterized protein</fullName>
    </submittedName>
</protein>
<keyword evidence="1" id="KW-0175">Coiled coil</keyword>
<sequence length="164" mass="18364">MTLSELKSWMNDHSVSDSWWVAIGTEVQDDLQSLSRISKLKEQHRNKDISVLHEAKAGEEDAEWIPFKHDVVRVEVEISQELAESVQSVLSDVRSEVENLKTELAALRDLAEMLKQPLTEAKRFLAEHDSLLDASERVEPAQMTAELEAATQASAASDDLLIAI</sequence>
<dbReference type="RefSeq" id="WP_317834628.1">
    <property type="nucleotide sequence ID" value="NZ_CP136920.1"/>
</dbReference>
<dbReference type="Proteomes" id="UP001304300">
    <property type="component" value="Chromosome"/>
</dbReference>
<dbReference type="EMBL" id="CP136920">
    <property type="protein sequence ID" value="WOO42144.1"/>
    <property type="molecule type" value="Genomic_DNA"/>
</dbReference>
<reference evidence="2 3" key="1">
    <citation type="submission" date="2023-10" db="EMBL/GenBank/DDBJ databases">
        <title>Rubellicoccus peritrichatus gen. nov., sp. nov., isolated from an algae of coral reef tank.</title>
        <authorList>
            <person name="Luo J."/>
        </authorList>
    </citation>
    <scope>NUCLEOTIDE SEQUENCE [LARGE SCALE GENOMIC DNA]</scope>
    <source>
        <strain evidence="2 3">CR14</strain>
    </source>
</reference>
<accession>A0AAQ3LCX1</accession>
<gene>
    <name evidence="2" type="ORF">RZN69_03520</name>
</gene>
<organism evidence="2 3">
    <name type="scientific">Rubellicoccus peritrichatus</name>
    <dbReference type="NCBI Taxonomy" id="3080537"/>
    <lineage>
        <taxon>Bacteria</taxon>
        <taxon>Pseudomonadati</taxon>
        <taxon>Verrucomicrobiota</taxon>
        <taxon>Opitutia</taxon>
        <taxon>Puniceicoccales</taxon>
        <taxon>Cerasicoccaceae</taxon>
        <taxon>Rubellicoccus</taxon>
    </lineage>
</organism>
<evidence type="ECO:0000313" key="3">
    <source>
        <dbReference type="Proteomes" id="UP001304300"/>
    </source>
</evidence>
<name>A0AAQ3LCX1_9BACT</name>
<evidence type="ECO:0000256" key="1">
    <source>
        <dbReference type="SAM" id="Coils"/>
    </source>
</evidence>
<keyword evidence="3" id="KW-1185">Reference proteome</keyword>